<dbReference type="CDD" id="cd04188">
    <property type="entry name" value="DPG_synthase"/>
    <property type="match status" value="1"/>
</dbReference>
<comment type="pathway">
    <text evidence="2">Protein modification; protein glycosylation.</text>
</comment>
<evidence type="ECO:0000256" key="7">
    <source>
        <dbReference type="ARBA" id="ARBA00022692"/>
    </source>
</evidence>
<evidence type="ECO:0000256" key="10">
    <source>
        <dbReference type="ARBA" id="ARBA00022989"/>
    </source>
</evidence>
<feature type="domain" description="Glycosyltransferase 2-like" evidence="14">
    <location>
        <begin position="21"/>
        <end position="180"/>
    </location>
</feature>
<reference evidence="15" key="1">
    <citation type="submission" date="2021-01" db="EMBL/GenBank/DDBJ databases">
        <authorList>
            <person name="Corre E."/>
            <person name="Pelletier E."/>
            <person name="Niang G."/>
            <person name="Scheremetjew M."/>
            <person name="Finn R."/>
            <person name="Kale V."/>
            <person name="Holt S."/>
            <person name="Cochrane G."/>
            <person name="Meng A."/>
            <person name="Brown T."/>
            <person name="Cohen L."/>
        </authorList>
    </citation>
    <scope>NUCLEOTIDE SEQUENCE</scope>
    <source>
        <strain evidence="15">PLY182g</strain>
    </source>
</reference>
<accession>A0A7S0L6M2</accession>
<evidence type="ECO:0000256" key="13">
    <source>
        <dbReference type="SAM" id="SignalP"/>
    </source>
</evidence>
<feature type="signal peptide" evidence="13">
    <location>
        <begin position="1"/>
        <end position="16"/>
    </location>
</feature>
<evidence type="ECO:0000256" key="2">
    <source>
        <dbReference type="ARBA" id="ARBA00004922"/>
    </source>
</evidence>
<sequence>MHSLALTLQLAVPMLSTRFLSVVIPALNEEARLPPTLERVASYLQRNRADAYEVIVVDDGSGDRTAQAVVRIGLSPALRLLRSETNCGKGAALAAGAMAASGELVLLMDADGATQIDELPYLEQQLPIHSPHIAVGSRVAVLSKRPWRRRLMGRVFALTASSCVRGVEDTQCGFKLLSREAALATLPNLHVDGWAYDVELLFIAQELGIGITSVRVAWRDMPGSKITWSTPLVMLRDVLCVRCLYALGYWQVGQGHGHRYDQSSYKEVTSDIGVSI</sequence>
<proteinExistence type="inferred from homology"/>
<comment type="catalytic activity">
    <reaction evidence="12">
        <text>a di-trans,poly-cis-dolichyl phosphate + UDP-alpha-D-glucose = a di-trans,poly-cis-dolichyl beta-D-glucosyl phosphate + UDP</text>
        <dbReference type="Rhea" id="RHEA:15401"/>
        <dbReference type="Rhea" id="RHEA-COMP:19498"/>
        <dbReference type="Rhea" id="RHEA-COMP:19502"/>
        <dbReference type="ChEBI" id="CHEBI:57525"/>
        <dbReference type="ChEBI" id="CHEBI:57683"/>
        <dbReference type="ChEBI" id="CHEBI:58223"/>
        <dbReference type="ChEBI" id="CHEBI:58885"/>
        <dbReference type="EC" id="2.4.1.117"/>
    </reaction>
    <physiologicalReaction direction="left-to-right" evidence="12">
        <dbReference type="Rhea" id="RHEA:15402"/>
    </physiologicalReaction>
</comment>
<dbReference type="PANTHER" id="PTHR10859">
    <property type="entry name" value="GLYCOSYL TRANSFERASE"/>
    <property type="match status" value="1"/>
</dbReference>
<dbReference type="SUPFAM" id="SSF53448">
    <property type="entry name" value="Nucleotide-diphospho-sugar transferases"/>
    <property type="match status" value="1"/>
</dbReference>
<evidence type="ECO:0000256" key="12">
    <source>
        <dbReference type="ARBA" id="ARBA00045097"/>
    </source>
</evidence>
<keyword evidence="13" id="KW-0732">Signal</keyword>
<keyword evidence="11" id="KW-0472">Membrane</keyword>
<dbReference type="GO" id="GO:0005789">
    <property type="term" value="C:endoplasmic reticulum membrane"/>
    <property type="evidence" value="ECO:0007669"/>
    <property type="project" value="UniProtKB-SubCell"/>
</dbReference>
<gene>
    <name evidence="15" type="ORF">CPEL01642_LOCUS5569</name>
</gene>
<dbReference type="EC" id="2.4.1.117" evidence="4"/>
<keyword evidence="10" id="KW-1133">Transmembrane helix</keyword>
<keyword evidence="5" id="KW-0328">Glycosyltransferase</keyword>
<evidence type="ECO:0000313" key="15">
    <source>
        <dbReference type="EMBL" id="CAD8602237.1"/>
    </source>
</evidence>
<dbReference type="Pfam" id="PF00535">
    <property type="entry name" value="Glycos_transf_2"/>
    <property type="match status" value="1"/>
</dbReference>
<evidence type="ECO:0000259" key="14">
    <source>
        <dbReference type="Pfam" id="PF00535"/>
    </source>
</evidence>
<dbReference type="GO" id="GO:0006487">
    <property type="term" value="P:protein N-linked glycosylation"/>
    <property type="evidence" value="ECO:0007669"/>
    <property type="project" value="TreeGrafter"/>
</dbReference>
<dbReference type="InterPro" id="IPR001173">
    <property type="entry name" value="Glyco_trans_2-like"/>
</dbReference>
<evidence type="ECO:0000256" key="8">
    <source>
        <dbReference type="ARBA" id="ARBA00022824"/>
    </source>
</evidence>
<evidence type="ECO:0000256" key="11">
    <source>
        <dbReference type="ARBA" id="ARBA00023136"/>
    </source>
</evidence>
<dbReference type="Gene3D" id="3.90.550.10">
    <property type="entry name" value="Spore Coat Polysaccharide Biosynthesis Protein SpsA, Chain A"/>
    <property type="match status" value="1"/>
</dbReference>
<evidence type="ECO:0000256" key="1">
    <source>
        <dbReference type="ARBA" id="ARBA00004389"/>
    </source>
</evidence>
<dbReference type="EMBL" id="HBEY01011605">
    <property type="protein sequence ID" value="CAD8602237.1"/>
    <property type="molecule type" value="Transcribed_RNA"/>
</dbReference>
<keyword evidence="9" id="KW-0735">Signal-anchor</keyword>
<dbReference type="InterPro" id="IPR035518">
    <property type="entry name" value="DPG_synthase"/>
</dbReference>
<comment type="subcellular location">
    <subcellularLocation>
        <location evidence="1">Endoplasmic reticulum membrane</location>
        <topology evidence="1">Single-pass membrane protein</topology>
    </subcellularLocation>
</comment>
<evidence type="ECO:0000256" key="5">
    <source>
        <dbReference type="ARBA" id="ARBA00022676"/>
    </source>
</evidence>
<evidence type="ECO:0000256" key="9">
    <source>
        <dbReference type="ARBA" id="ARBA00022968"/>
    </source>
</evidence>
<evidence type="ECO:0000256" key="6">
    <source>
        <dbReference type="ARBA" id="ARBA00022679"/>
    </source>
</evidence>
<keyword evidence="7" id="KW-0812">Transmembrane</keyword>
<dbReference type="AlphaFoldDB" id="A0A7S0L6M2"/>
<protein>
    <recommendedName>
        <fullName evidence="4">dolichyl-phosphate beta-glucosyltransferase</fullName>
        <ecNumber evidence="4">2.4.1.117</ecNumber>
    </recommendedName>
</protein>
<dbReference type="InterPro" id="IPR029044">
    <property type="entry name" value="Nucleotide-diphossugar_trans"/>
</dbReference>
<organism evidence="15">
    <name type="scientific">Coccolithus braarudii</name>
    <dbReference type="NCBI Taxonomy" id="221442"/>
    <lineage>
        <taxon>Eukaryota</taxon>
        <taxon>Haptista</taxon>
        <taxon>Haptophyta</taxon>
        <taxon>Prymnesiophyceae</taxon>
        <taxon>Coccolithales</taxon>
        <taxon>Coccolithaceae</taxon>
        <taxon>Coccolithus</taxon>
    </lineage>
</organism>
<keyword evidence="8" id="KW-0256">Endoplasmic reticulum</keyword>
<dbReference type="PANTHER" id="PTHR10859:SF91">
    <property type="entry name" value="DOLICHYL-PHOSPHATE BETA-GLUCOSYLTRANSFERASE"/>
    <property type="match status" value="1"/>
</dbReference>
<dbReference type="GO" id="GO:0004581">
    <property type="term" value="F:dolichyl-phosphate beta-glucosyltransferase activity"/>
    <property type="evidence" value="ECO:0007669"/>
    <property type="project" value="UniProtKB-EC"/>
</dbReference>
<feature type="chain" id="PRO_5031126077" description="dolichyl-phosphate beta-glucosyltransferase" evidence="13">
    <location>
        <begin position="17"/>
        <end position="276"/>
    </location>
</feature>
<keyword evidence="6" id="KW-0808">Transferase</keyword>
<comment type="similarity">
    <text evidence="3">Belongs to the glycosyltransferase 2 family.</text>
</comment>
<name>A0A7S0L6M2_9EUKA</name>
<evidence type="ECO:0000256" key="4">
    <source>
        <dbReference type="ARBA" id="ARBA00012583"/>
    </source>
</evidence>
<evidence type="ECO:0000256" key="3">
    <source>
        <dbReference type="ARBA" id="ARBA00006739"/>
    </source>
</evidence>